<evidence type="ECO:0000256" key="2">
    <source>
        <dbReference type="SAM" id="Phobius"/>
    </source>
</evidence>
<protein>
    <submittedName>
        <fullName evidence="3">Uncharacterized protein</fullName>
    </submittedName>
</protein>
<gene>
    <name evidence="3" type="ORF">GCM10023322_26760</name>
</gene>
<proteinExistence type="predicted"/>
<feature type="compositionally biased region" description="Low complexity" evidence="1">
    <location>
        <begin position="128"/>
        <end position="144"/>
    </location>
</feature>
<organism evidence="3 4">
    <name type="scientific">Rugosimonospora acidiphila</name>
    <dbReference type="NCBI Taxonomy" id="556531"/>
    <lineage>
        <taxon>Bacteria</taxon>
        <taxon>Bacillati</taxon>
        <taxon>Actinomycetota</taxon>
        <taxon>Actinomycetes</taxon>
        <taxon>Micromonosporales</taxon>
        <taxon>Micromonosporaceae</taxon>
        <taxon>Rugosimonospora</taxon>
    </lineage>
</organism>
<dbReference type="Proteomes" id="UP001501570">
    <property type="component" value="Unassembled WGS sequence"/>
</dbReference>
<keyword evidence="2" id="KW-1133">Transmembrane helix</keyword>
<feature type="transmembrane region" description="Helical" evidence="2">
    <location>
        <begin position="49"/>
        <end position="68"/>
    </location>
</feature>
<comment type="caution">
    <text evidence="3">The sequence shown here is derived from an EMBL/GenBank/DDBJ whole genome shotgun (WGS) entry which is preliminary data.</text>
</comment>
<keyword evidence="2" id="KW-0812">Transmembrane</keyword>
<evidence type="ECO:0000313" key="3">
    <source>
        <dbReference type="EMBL" id="GAA5184702.1"/>
    </source>
</evidence>
<evidence type="ECO:0000313" key="4">
    <source>
        <dbReference type="Proteomes" id="UP001501570"/>
    </source>
</evidence>
<accession>A0ABP9RSE8</accession>
<sequence length="152" mass="14555">MRTFAVAFIAIVTGAGPQSKVMMPPAATAATTAAEVQLAAVPVPITRVGWLVSTALAAVGTVACPFGLPATNGRATVSALADGLGEPALGVGLGLGLGLGLGGVGLTVGLGAGAAARQLALAGVDPQPVRAAPSRSRPAATAVPRDSRTGAL</sequence>
<feature type="region of interest" description="Disordered" evidence="1">
    <location>
        <begin position="128"/>
        <end position="152"/>
    </location>
</feature>
<evidence type="ECO:0000256" key="1">
    <source>
        <dbReference type="SAM" id="MobiDB-lite"/>
    </source>
</evidence>
<keyword evidence="2" id="KW-0472">Membrane</keyword>
<dbReference type="EMBL" id="BAABJQ010000006">
    <property type="protein sequence ID" value="GAA5184702.1"/>
    <property type="molecule type" value="Genomic_DNA"/>
</dbReference>
<name>A0ABP9RSE8_9ACTN</name>
<keyword evidence="4" id="KW-1185">Reference proteome</keyword>
<reference evidence="4" key="1">
    <citation type="journal article" date="2019" name="Int. J. Syst. Evol. Microbiol.">
        <title>The Global Catalogue of Microorganisms (GCM) 10K type strain sequencing project: providing services to taxonomists for standard genome sequencing and annotation.</title>
        <authorList>
            <consortium name="The Broad Institute Genomics Platform"/>
            <consortium name="The Broad Institute Genome Sequencing Center for Infectious Disease"/>
            <person name="Wu L."/>
            <person name="Ma J."/>
        </authorList>
    </citation>
    <scope>NUCLEOTIDE SEQUENCE [LARGE SCALE GENOMIC DNA]</scope>
    <source>
        <strain evidence="4">JCM 18304</strain>
    </source>
</reference>